<evidence type="ECO:0000313" key="2">
    <source>
        <dbReference type="Proteomes" id="UP000060487"/>
    </source>
</evidence>
<dbReference type="RefSeq" id="WP_085053877.1">
    <property type="nucleotide sequence ID" value="NZ_LNQR01000134.1"/>
</dbReference>
<evidence type="ECO:0000313" key="1">
    <source>
        <dbReference type="EMBL" id="KWT74995.1"/>
    </source>
</evidence>
<sequence length="294" mass="33997">MYQKYDITLKALFKDVPKVFLKLITGYETGKFIDVQFPDIQLREADVVLEVADGKLIHIEIQSTNVKDMLERMLMYIGLILKQYKRLPTQIVLYVGNEPMNMKNHMEGEGVKYSYKLIDIREIDCRQLLESDIPEDMVLAILCKTEDVDVTIRKILDKLTVLPLKEREGYIRKLLYLSDLRKLYPKVKMEVNKMPITIDVKNSDIYQEGKEEGLLEGERRGLLEGERKGLFEGRREGLLEGIEGMLELKYASAGLELMNMVRAIPTVDKLEEFKNLIKKAGSVDELRGFLTRSL</sequence>
<dbReference type="PANTHER" id="PTHR34613">
    <property type="entry name" value="SLL0800 PROTEIN"/>
    <property type="match status" value="1"/>
</dbReference>
<dbReference type="EMBL" id="LNQR01000134">
    <property type="protein sequence ID" value="KWT74995.1"/>
    <property type="molecule type" value="Genomic_DNA"/>
</dbReference>
<keyword evidence="2" id="KW-1185">Reference proteome</keyword>
<proteinExistence type="predicted"/>
<gene>
    <name evidence="1" type="ORF">ASN18_3280</name>
</gene>
<protein>
    <recommendedName>
        <fullName evidence="3">Transposase (Putative), YhgA-like protein</fullName>
    </recommendedName>
</protein>
<evidence type="ECO:0008006" key="3">
    <source>
        <dbReference type="Google" id="ProtNLM"/>
    </source>
</evidence>
<accession>A0ABR5SAU0</accession>
<comment type="caution">
    <text evidence="1">The sequence shown here is derived from an EMBL/GenBank/DDBJ whole genome shotgun (WGS) entry which is preliminary data.</text>
</comment>
<dbReference type="PANTHER" id="PTHR34613:SF1">
    <property type="entry name" value="SLL6017 PROTEIN"/>
    <property type="match status" value="1"/>
</dbReference>
<organism evidence="1 2">
    <name type="scientific">Candidatus Magnetominusculus xianensis</name>
    <dbReference type="NCBI Taxonomy" id="1748249"/>
    <lineage>
        <taxon>Bacteria</taxon>
        <taxon>Pseudomonadati</taxon>
        <taxon>Nitrospirota</taxon>
        <taxon>Nitrospiria</taxon>
        <taxon>Nitrospirales</taxon>
        <taxon>Nitrospiraceae</taxon>
        <taxon>Candidatus Magnetominusculus</taxon>
    </lineage>
</organism>
<name>A0ABR5SAU0_9BACT</name>
<reference evidence="1 2" key="1">
    <citation type="submission" date="2015-11" db="EMBL/GenBank/DDBJ databases">
        <authorList>
            <person name="Lin W."/>
        </authorList>
    </citation>
    <scope>NUCLEOTIDE SEQUENCE [LARGE SCALE GENOMIC DNA]</scope>
    <source>
        <strain evidence="1 2">HCH-1</strain>
    </source>
</reference>
<dbReference type="Proteomes" id="UP000060487">
    <property type="component" value="Unassembled WGS sequence"/>
</dbReference>